<dbReference type="Gene3D" id="2.40.30.170">
    <property type="match status" value="1"/>
</dbReference>
<evidence type="ECO:0000259" key="4">
    <source>
        <dbReference type="Pfam" id="PF25954"/>
    </source>
</evidence>
<evidence type="ECO:0000313" key="6">
    <source>
        <dbReference type="Proteomes" id="UP000628017"/>
    </source>
</evidence>
<feature type="coiled-coil region" evidence="2">
    <location>
        <begin position="155"/>
        <end position="213"/>
    </location>
</feature>
<evidence type="ECO:0000313" key="5">
    <source>
        <dbReference type="EMBL" id="GGA08881.1"/>
    </source>
</evidence>
<reference evidence="5" key="1">
    <citation type="journal article" date="2014" name="Int. J. Syst. Evol. Microbiol.">
        <title>Complete genome sequence of Corynebacterium casei LMG S-19264T (=DSM 44701T), isolated from a smear-ripened cheese.</title>
        <authorList>
            <consortium name="US DOE Joint Genome Institute (JGI-PGF)"/>
            <person name="Walter F."/>
            <person name="Albersmeier A."/>
            <person name="Kalinowski J."/>
            <person name="Ruckert C."/>
        </authorList>
    </citation>
    <scope>NUCLEOTIDE SEQUENCE</scope>
    <source>
        <strain evidence="5">CGMCC 1.15880</strain>
    </source>
</reference>
<dbReference type="AlphaFoldDB" id="A0A916QSS6"/>
<feature type="region of interest" description="Disordered" evidence="3">
    <location>
        <begin position="1"/>
        <end position="53"/>
    </location>
</feature>
<dbReference type="SUPFAM" id="SSF111369">
    <property type="entry name" value="HlyD-like secretion proteins"/>
    <property type="match status" value="1"/>
</dbReference>
<name>A0A916QSS6_9RHOB</name>
<dbReference type="RefSeq" id="WP_308420676.1">
    <property type="nucleotide sequence ID" value="NZ_BMKA01000001.1"/>
</dbReference>
<feature type="region of interest" description="Disordered" evidence="3">
    <location>
        <begin position="415"/>
        <end position="447"/>
    </location>
</feature>
<feature type="compositionally biased region" description="Basic and acidic residues" evidence="3">
    <location>
        <begin position="7"/>
        <end position="22"/>
    </location>
</feature>
<dbReference type="GO" id="GO:0015562">
    <property type="term" value="F:efflux transmembrane transporter activity"/>
    <property type="evidence" value="ECO:0007669"/>
    <property type="project" value="TreeGrafter"/>
</dbReference>
<keyword evidence="6" id="KW-1185">Reference proteome</keyword>
<dbReference type="EMBL" id="BMKA01000001">
    <property type="protein sequence ID" value="GGA08881.1"/>
    <property type="molecule type" value="Genomic_DNA"/>
</dbReference>
<comment type="caution">
    <text evidence="5">The sequence shown here is derived from an EMBL/GenBank/DDBJ whole genome shotgun (WGS) entry which is preliminary data.</text>
</comment>
<dbReference type="Gene3D" id="2.40.50.100">
    <property type="match status" value="1"/>
</dbReference>
<dbReference type="InterPro" id="IPR058792">
    <property type="entry name" value="Beta-barrel_RND_2"/>
</dbReference>
<dbReference type="GO" id="GO:1990281">
    <property type="term" value="C:efflux pump complex"/>
    <property type="evidence" value="ECO:0007669"/>
    <property type="project" value="TreeGrafter"/>
</dbReference>
<dbReference type="Proteomes" id="UP000628017">
    <property type="component" value="Unassembled WGS sequence"/>
</dbReference>
<proteinExistence type="inferred from homology"/>
<accession>A0A916QSS6</accession>
<sequence length="447" mass="47321">MATDVPKQTDKNDGILPEKAEGEMTAMTNEVPPADTATASTREPLHFDSDRGSNRSRWVAGGLALAIVGWMGSGYILPSEDVAEPATTSAAPRTVTVAVQRSVAEPIEQVFVAEGQALPDRDTAVRAETSGQISDLLVEMGDDLLAGQVIARFNIAARQADLDRAQQERERAQREFDNATALVERGVATVDRVAQARATLAAAQASVSTAEEAIGDTEIRAPFAGRLEALDINIGEFVSLGAEVGRVVDNTPLTISIQIPQQSLRDVKVGQTAEVAFITGETSTGEVNFVATSANAETRTFMARIRVANTDGAIPAGISAQLRIPTGEVTAHFISPAILSLGTDGTLGIKTVNADEVVEFHQIGIVRAQTDGIWVSGLPEKAQIISIGQGFVNDGEKVNPQFENEMADTVAREPMTGLPETEIQTPKDGQIIDQGTPDALNDTEATQ</sequence>
<dbReference type="NCBIfam" id="TIGR01730">
    <property type="entry name" value="RND_mfp"/>
    <property type="match status" value="1"/>
</dbReference>
<gene>
    <name evidence="5" type="ORF">GCM10011498_06060</name>
</gene>
<protein>
    <submittedName>
        <fullName evidence="5">Hemolysin D</fullName>
    </submittedName>
</protein>
<evidence type="ECO:0000256" key="1">
    <source>
        <dbReference type="ARBA" id="ARBA00009477"/>
    </source>
</evidence>
<dbReference type="Pfam" id="PF25954">
    <property type="entry name" value="Beta-barrel_RND_2"/>
    <property type="match status" value="1"/>
</dbReference>
<keyword evidence="2" id="KW-0175">Coiled coil</keyword>
<feature type="compositionally biased region" description="Basic and acidic residues" evidence="3">
    <location>
        <begin position="43"/>
        <end position="53"/>
    </location>
</feature>
<evidence type="ECO:0000256" key="2">
    <source>
        <dbReference type="SAM" id="Coils"/>
    </source>
</evidence>
<feature type="domain" description="CusB-like beta-barrel" evidence="4">
    <location>
        <begin position="255"/>
        <end position="324"/>
    </location>
</feature>
<dbReference type="PANTHER" id="PTHR30469">
    <property type="entry name" value="MULTIDRUG RESISTANCE PROTEIN MDTA"/>
    <property type="match status" value="1"/>
</dbReference>
<dbReference type="Gene3D" id="1.10.287.470">
    <property type="entry name" value="Helix hairpin bin"/>
    <property type="match status" value="1"/>
</dbReference>
<dbReference type="PANTHER" id="PTHR30469:SF29">
    <property type="entry name" value="BLR2860 PROTEIN"/>
    <property type="match status" value="1"/>
</dbReference>
<reference evidence="5" key="2">
    <citation type="submission" date="2020-09" db="EMBL/GenBank/DDBJ databases">
        <authorList>
            <person name="Sun Q."/>
            <person name="Zhou Y."/>
        </authorList>
    </citation>
    <scope>NUCLEOTIDE SEQUENCE</scope>
    <source>
        <strain evidence="5">CGMCC 1.15880</strain>
    </source>
</reference>
<dbReference type="InterPro" id="IPR006143">
    <property type="entry name" value="RND_pump_MFP"/>
</dbReference>
<organism evidence="5 6">
    <name type="scientific">Neptunicoccus cionae</name>
    <dbReference type="NCBI Taxonomy" id="2035344"/>
    <lineage>
        <taxon>Bacteria</taxon>
        <taxon>Pseudomonadati</taxon>
        <taxon>Pseudomonadota</taxon>
        <taxon>Alphaproteobacteria</taxon>
        <taxon>Rhodobacterales</taxon>
        <taxon>Paracoccaceae</taxon>
        <taxon>Neptunicoccus</taxon>
    </lineage>
</organism>
<comment type="similarity">
    <text evidence="1">Belongs to the membrane fusion protein (MFP) (TC 8.A.1) family.</text>
</comment>
<evidence type="ECO:0000256" key="3">
    <source>
        <dbReference type="SAM" id="MobiDB-lite"/>
    </source>
</evidence>